<gene>
    <name evidence="2" type="ORF">AB5J50_38570</name>
</gene>
<accession>A0AB39SIB5</accession>
<dbReference type="PROSITE" id="PS51257">
    <property type="entry name" value="PROKAR_LIPOPROTEIN"/>
    <property type="match status" value="1"/>
</dbReference>
<organism evidence="2">
    <name type="scientific">Streptomyces sp. R35</name>
    <dbReference type="NCBI Taxonomy" id="3238630"/>
    <lineage>
        <taxon>Bacteria</taxon>
        <taxon>Bacillati</taxon>
        <taxon>Actinomycetota</taxon>
        <taxon>Actinomycetes</taxon>
        <taxon>Kitasatosporales</taxon>
        <taxon>Streptomycetaceae</taxon>
        <taxon>Streptomyces</taxon>
    </lineage>
</organism>
<feature type="compositionally biased region" description="Basic residues" evidence="1">
    <location>
        <begin position="85"/>
        <end position="97"/>
    </location>
</feature>
<dbReference type="Gene3D" id="3.40.190.10">
    <property type="entry name" value="Periplasmic binding protein-like II"/>
    <property type="match status" value="1"/>
</dbReference>
<dbReference type="EMBL" id="CP163440">
    <property type="protein sequence ID" value="XDQ66303.1"/>
    <property type="molecule type" value="Genomic_DNA"/>
</dbReference>
<name>A0AB39SIB5_9ACTN</name>
<sequence>MKYQASQGIRVAVGAAVIALMASGCGGGSSDSADGGTITLTVTTHVDYGYRDLYKEYEKSHPGIKIKEVLIDDLPKNARDPAAGRRARHVHLHGHLE</sequence>
<dbReference type="SUPFAM" id="SSF53850">
    <property type="entry name" value="Periplasmic binding protein-like II"/>
    <property type="match status" value="1"/>
</dbReference>
<dbReference type="AlphaFoldDB" id="A0AB39SIB5"/>
<evidence type="ECO:0000256" key="1">
    <source>
        <dbReference type="SAM" id="MobiDB-lite"/>
    </source>
</evidence>
<reference evidence="2" key="1">
    <citation type="submission" date="2024-07" db="EMBL/GenBank/DDBJ databases">
        <authorList>
            <person name="Yu S.T."/>
        </authorList>
    </citation>
    <scope>NUCLEOTIDE SEQUENCE</scope>
    <source>
        <strain evidence="2">R35</strain>
    </source>
</reference>
<evidence type="ECO:0008006" key="3">
    <source>
        <dbReference type="Google" id="ProtNLM"/>
    </source>
</evidence>
<proteinExistence type="predicted"/>
<protein>
    <recommendedName>
        <fullName evidence="3">Sugar ABC transporter substrate-binding protein</fullName>
    </recommendedName>
</protein>
<feature type="region of interest" description="Disordered" evidence="1">
    <location>
        <begin position="77"/>
        <end position="97"/>
    </location>
</feature>
<dbReference type="RefSeq" id="WP_369263322.1">
    <property type="nucleotide sequence ID" value="NZ_CP163440.1"/>
</dbReference>
<evidence type="ECO:0000313" key="2">
    <source>
        <dbReference type="EMBL" id="XDQ66303.1"/>
    </source>
</evidence>